<reference evidence="6 7" key="1">
    <citation type="journal article" date="2018" name="MBio">
        <title>Insights into the evolution of host association through the isolation and characterization of a novel human periodontal pathobiont, Desulfobulbus oralis.</title>
        <authorList>
            <person name="Cross K.L."/>
            <person name="Chirania P."/>
            <person name="Xiong W."/>
            <person name="Beall C.J."/>
            <person name="Elkins J.G."/>
            <person name="Giannone R.J."/>
            <person name="Griffen A.L."/>
            <person name="Guss A.M."/>
            <person name="Hettich R.L."/>
            <person name="Joshi S.S."/>
            <person name="Mokrzan E.M."/>
            <person name="Martin R.K."/>
            <person name="Zhulin I.B."/>
            <person name="Leys E.J."/>
            <person name="Podar M."/>
        </authorList>
    </citation>
    <scope>NUCLEOTIDE SEQUENCE [LARGE SCALE GENOMIC DNA]</scope>
    <source>
        <strain evidence="6 7">ORNL</strain>
    </source>
</reference>
<evidence type="ECO:0000313" key="7">
    <source>
        <dbReference type="Proteomes" id="UP000239867"/>
    </source>
</evidence>
<keyword evidence="2 5" id="KW-0812">Transmembrane</keyword>
<dbReference type="AlphaFoldDB" id="A0A2L1GQG5"/>
<evidence type="ECO:0000256" key="3">
    <source>
        <dbReference type="ARBA" id="ARBA00022989"/>
    </source>
</evidence>
<evidence type="ECO:0000256" key="1">
    <source>
        <dbReference type="ARBA" id="ARBA00004141"/>
    </source>
</evidence>
<accession>A0A2L1GQG5</accession>
<keyword evidence="3 5" id="KW-1133">Transmembrane helix</keyword>
<name>A0A2L1GQG5_9BACT</name>
<dbReference type="Pfam" id="PF00902">
    <property type="entry name" value="TatC"/>
    <property type="match status" value="1"/>
</dbReference>
<dbReference type="KEGG" id="deo:CAY53_10935"/>
<comment type="subcellular location">
    <subcellularLocation>
        <location evidence="1">Membrane</location>
        <topology evidence="1">Multi-pass membrane protein</topology>
    </subcellularLocation>
</comment>
<proteinExistence type="predicted"/>
<feature type="transmembrane region" description="Helical" evidence="5">
    <location>
        <begin position="21"/>
        <end position="40"/>
    </location>
</feature>
<gene>
    <name evidence="6" type="ORF">CAY53_10935</name>
</gene>
<protein>
    <submittedName>
        <fullName evidence="6">Preprotein translocase</fullName>
    </submittedName>
</protein>
<dbReference type="InterPro" id="IPR002033">
    <property type="entry name" value="TatC"/>
</dbReference>
<dbReference type="EMBL" id="CP021255">
    <property type="protein sequence ID" value="AVD71923.1"/>
    <property type="molecule type" value="Genomic_DNA"/>
</dbReference>
<dbReference type="GO" id="GO:0016020">
    <property type="term" value="C:membrane"/>
    <property type="evidence" value="ECO:0007669"/>
    <property type="project" value="UniProtKB-SubCell"/>
</dbReference>
<dbReference type="OrthoDB" id="5432204at2"/>
<keyword evidence="7" id="KW-1185">Reference proteome</keyword>
<dbReference type="Proteomes" id="UP000239867">
    <property type="component" value="Chromosome"/>
</dbReference>
<evidence type="ECO:0000256" key="5">
    <source>
        <dbReference type="SAM" id="Phobius"/>
    </source>
</evidence>
<evidence type="ECO:0000313" key="6">
    <source>
        <dbReference type="EMBL" id="AVD71923.1"/>
    </source>
</evidence>
<evidence type="ECO:0000256" key="2">
    <source>
        <dbReference type="ARBA" id="ARBA00022692"/>
    </source>
</evidence>
<sequence>MSASEKFEQQPLTSHLAELRSCLMISLAAVLVAFVLLSTVTEELSAWFLKPLLRVLPGQQSLIFTSYQAGFFFT</sequence>
<organism evidence="6 7">
    <name type="scientific">Desulfobulbus oralis</name>
    <dbReference type="NCBI Taxonomy" id="1986146"/>
    <lineage>
        <taxon>Bacteria</taxon>
        <taxon>Pseudomonadati</taxon>
        <taxon>Thermodesulfobacteriota</taxon>
        <taxon>Desulfobulbia</taxon>
        <taxon>Desulfobulbales</taxon>
        <taxon>Desulfobulbaceae</taxon>
        <taxon>Desulfobulbus</taxon>
    </lineage>
</organism>
<evidence type="ECO:0000256" key="4">
    <source>
        <dbReference type="ARBA" id="ARBA00023136"/>
    </source>
</evidence>
<keyword evidence="4 5" id="KW-0472">Membrane</keyword>